<dbReference type="InterPro" id="IPR001347">
    <property type="entry name" value="SIS_dom"/>
</dbReference>
<dbReference type="InterPro" id="IPR050099">
    <property type="entry name" value="SIS_GmhA/DiaA_subfam"/>
</dbReference>
<dbReference type="GO" id="GO:0016853">
    <property type="term" value="F:isomerase activity"/>
    <property type="evidence" value="ECO:0007669"/>
    <property type="project" value="UniProtKB-KW"/>
</dbReference>
<organism evidence="2">
    <name type="scientific">Variovorax paradoxus</name>
    <dbReference type="NCBI Taxonomy" id="34073"/>
    <lineage>
        <taxon>Bacteria</taxon>
        <taxon>Pseudomonadati</taxon>
        <taxon>Pseudomonadota</taxon>
        <taxon>Betaproteobacteria</taxon>
        <taxon>Burkholderiales</taxon>
        <taxon>Comamonadaceae</taxon>
        <taxon>Variovorax</taxon>
    </lineage>
</organism>
<keyword evidence="2" id="KW-0413">Isomerase</keyword>
<accession>A0A679JRD5</accession>
<dbReference type="SUPFAM" id="SSF53697">
    <property type="entry name" value="SIS domain"/>
    <property type="match status" value="1"/>
</dbReference>
<protein>
    <submittedName>
        <fullName evidence="2">Phosphoheptose isomerase</fullName>
        <ecNumber evidence="2">5.3.1.28</ecNumber>
    </submittedName>
</protein>
<name>A0A679JRD5_VARPD</name>
<dbReference type="EMBL" id="LR743507">
    <property type="protein sequence ID" value="CAA2108697.1"/>
    <property type="molecule type" value="Genomic_DNA"/>
</dbReference>
<dbReference type="CDD" id="cd05006">
    <property type="entry name" value="SIS_GmhA"/>
    <property type="match status" value="1"/>
</dbReference>
<dbReference type="PANTHER" id="PTHR30390:SF6">
    <property type="entry name" value="DNAA INITIATOR-ASSOCIATING PROTEIN DIAA"/>
    <property type="match status" value="1"/>
</dbReference>
<dbReference type="InterPro" id="IPR046348">
    <property type="entry name" value="SIS_dom_sf"/>
</dbReference>
<dbReference type="EC" id="5.3.1.28" evidence="2"/>
<gene>
    <name evidence="2" type="primary">gmhA</name>
    <name evidence="2" type="ORF">VVAX_05200</name>
</gene>
<feature type="domain" description="SIS" evidence="1">
    <location>
        <begin position="35"/>
        <end position="212"/>
    </location>
</feature>
<dbReference type="PROSITE" id="PS51464">
    <property type="entry name" value="SIS"/>
    <property type="match status" value="1"/>
</dbReference>
<dbReference type="RefSeq" id="WP_339092694.1">
    <property type="nucleotide sequence ID" value="NZ_LR743507.1"/>
</dbReference>
<dbReference type="GO" id="GO:0097367">
    <property type="term" value="F:carbohydrate derivative binding"/>
    <property type="evidence" value="ECO:0007669"/>
    <property type="project" value="InterPro"/>
</dbReference>
<reference evidence="2" key="1">
    <citation type="submission" date="2019-12" db="EMBL/GenBank/DDBJ databases">
        <authorList>
            <person name="Cremers G."/>
        </authorList>
    </citation>
    <scope>NUCLEOTIDE SEQUENCE</scope>
    <source>
        <strain evidence="2">Vvax</strain>
    </source>
</reference>
<dbReference type="Gene3D" id="3.40.50.10490">
    <property type="entry name" value="Glucose-6-phosphate isomerase like protein, domain 1"/>
    <property type="match status" value="1"/>
</dbReference>
<proteinExistence type="predicted"/>
<dbReference type="AlphaFoldDB" id="A0A679JRD5"/>
<dbReference type="PANTHER" id="PTHR30390">
    <property type="entry name" value="SEDOHEPTULOSE 7-PHOSPHATE ISOMERASE / DNAA INITIATOR-ASSOCIATING FACTOR FOR REPLICATION INITIATION"/>
    <property type="match status" value="1"/>
</dbReference>
<evidence type="ECO:0000313" key="2">
    <source>
        <dbReference type="EMBL" id="CAA2108697.1"/>
    </source>
</evidence>
<sequence length="214" mass="21843">MLEQRIQQHFIDSADLKYQTGPVLSKPISQAMQAILACVTSGGKVLACGAGVSGLLAAQFAAQFVGRFERERPELGAIALPGDSTDPDADSSNAGDADRFARQVRALGQAGDVLLALSASGQSAAVLAAVTAAHERDMTVVALLGNAVSGPAGASVAGSSGTGGAIGRALRETDVQISVPHERAARIHEIHQLALHCLCDGVDAQLLGEQEVSP</sequence>
<dbReference type="GO" id="GO:1901135">
    <property type="term" value="P:carbohydrate derivative metabolic process"/>
    <property type="evidence" value="ECO:0007669"/>
    <property type="project" value="InterPro"/>
</dbReference>
<evidence type="ECO:0000259" key="1">
    <source>
        <dbReference type="PROSITE" id="PS51464"/>
    </source>
</evidence>
<dbReference type="Pfam" id="PF13580">
    <property type="entry name" value="SIS_2"/>
    <property type="match status" value="1"/>
</dbReference>
<dbReference type="InterPro" id="IPR035461">
    <property type="entry name" value="GmhA/DiaA"/>
</dbReference>